<dbReference type="Pfam" id="PF13482">
    <property type="entry name" value="RNase_H_2"/>
    <property type="match status" value="1"/>
</dbReference>
<evidence type="ECO:0000259" key="1">
    <source>
        <dbReference type="Pfam" id="PF13482"/>
    </source>
</evidence>
<dbReference type="EMBL" id="CP036267">
    <property type="protein sequence ID" value="QDT34503.1"/>
    <property type="molecule type" value="Genomic_DNA"/>
</dbReference>
<reference evidence="2 3" key="1">
    <citation type="submission" date="2019-02" db="EMBL/GenBank/DDBJ databases">
        <title>Deep-cultivation of Planctomycetes and their phenomic and genomic characterization uncovers novel biology.</title>
        <authorList>
            <person name="Wiegand S."/>
            <person name="Jogler M."/>
            <person name="Boedeker C."/>
            <person name="Pinto D."/>
            <person name="Vollmers J."/>
            <person name="Rivas-Marin E."/>
            <person name="Kohn T."/>
            <person name="Peeters S.H."/>
            <person name="Heuer A."/>
            <person name="Rast P."/>
            <person name="Oberbeckmann S."/>
            <person name="Bunk B."/>
            <person name="Jeske O."/>
            <person name="Meyerdierks A."/>
            <person name="Storesund J.E."/>
            <person name="Kallscheuer N."/>
            <person name="Luecker S."/>
            <person name="Lage O.M."/>
            <person name="Pohl T."/>
            <person name="Merkel B.J."/>
            <person name="Hornburger P."/>
            <person name="Mueller R.-W."/>
            <person name="Bruemmer F."/>
            <person name="Labrenz M."/>
            <person name="Spormann A.M."/>
            <person name="Op den Camp H."/>
            <person name="Overmann J."/>
            <person name="Amann R."/>
            <person name="Jetten M.S.M."/>
            <person name="Mascher T."/>
            <person name="Medema M.H."/>
            <person name="Devos D.P."/>
            <person name="Kaster A.-K."/>
            <person name="Ovreas L."/>
            <person name="Rohde M."/>
            <person name="Galperin M.Y."/>
            <person name="Jogler C."/>
        </authorList>
    </citation>
    <scope>NUCLEOTIDE SEQUENCE [LARGE SCALE GENOMIC DNA]</scope>
    <source>
        <strain evidence="2 3">Mal48</strain>
    </source>
</reference>
<dbReference type="InterPro" id="IPR036397">
    <property type="entry name" value="RNaseH_sf"/>
</dbReference>
<evidence type="ECO:0000313" key="3">
    <source>
        <dbReference type="Proteomes" id="UP000315724"/>
    </source>
</evidence>
<name>A0A517QSA4_9PLAN</name>
<keyword evidence="3" id="KW-1185">Reference proteome</keyword>
<gene>
    <name evidence="2" type="ORF">Mal48_37640</name>
</gene>
<dbReference type="Proteomes" id="UP000315724">
    <property type="component" value="Chromosome"/>
</dbReference>
<dbReference type="AlphaFoldDB" id="A0A517QSA4"/>
<dbReference type="GO" id="GO:0003676">
    <property type="term" value="F:nucleic acid binding"/>
    <property type="evidence" value="ECO:0007669"/>
    <property type="project" value="InterPro"/>
</dbReference>
<keyword evidence="2" id="KW-0540">Nuclease</keyword>
<evidence type="ECO:0000313" key="2">
    <source>
        <dbReference type="EMBL" id="QDT34503.1"/>
    </source>
</evidence>
<dbReference type="SUPFAM" id="SSF53098">
    <property type="entry name" value="Ribonuclease H-like"/>
    <property type="match status" value="1"/>
</dbReference>
<keyword evidence="2" id="KW-0269">Exonuclease</keyword>
<dbReference type="GO" id="GO:0004527">
    <property type="term" value="F:exonuclease activity"/>
    <property type="evidence" value="ECO:0007669"/>
    <property type="project" value="UniProtKB-KW"/>
</dbReference>
<feature type="domain" description="YprB ribonuclease H-like" evidence="1">
    <location>
        <begin position="69"/>
        <end position="182"/>
    </location>
</feature>
<organism evidence="2 3">
    <name type="scientific">Thalassoglobus polymorphus</name>
    <dbReference type="NCBI Taxonomy" id="2527994"/>
    <lineage>
        <taxon>Bacteria</taxon>
        <taxon>Pseudomonadati</taxon>
        <taxon>Planctomycetota</taxon>
        <taxon>Planctomycetia</taxon>
        <taxon>Planctomycetales</taxon>
        <taxon>Planctomycetaceae</taxon>
        <taxon>Thalassoglobus</taxon>
    </lineage>
</organism>
<sequence length="242" mass="27332">MKKQIAFDIETAKDVPGDGFDWKPHRPLGISCIATFQNDQAEPEVWHSLEHQAGEKNQPRPAPQMSQVDVAAFVQHLIELTQQGYSILTWNGLSFDFDLLAEESGMLEECKQLAREHIDMMFHIVCEKGFPVGLDAAAKGLDVSGKLTGVAGIEVPKLWASGEYDKVLEYVKQDARITLEVAQIAERDKKFQWRTRKGTISSMPLPKGWLTVEDALKLKEPDTSWMTNPRGRESYLAWMEES</sequence>
<accession>A0A517QSA4</accession>
<dbReference type="KEGG" id="tpol:Mal48_37640"/>
<dbReference type="InterPro" id="IPR012337">
    <property type="entry name" value="RNaseH-like_sf"/>
</dbReference>
<keyword evidence="2" id="KW-0378">Hydrolase</keyword>
<dbReference type="InterPro" id="IPR038720">
    <property type="entry name" value="YprB_RNase_H-like_dom"/>
</dbReference>
<proteinExistence type="predicted"/>
<protein>
    <submittedName>
        <fullName evidence="2">Putative 3'-5' exonuclease related to the exonuclease domain of PolB</fullName>
    </submittedName>
</protein>
<dbReference type="OrthoDB" id="285133at2"/>
<dbReference type="RefSeq" id="WP_145202542.1">
    <property type="nucleotide sequence ID" value="NZ_CP036267.1"/>
</dbReference>
<dbReference type="Gene3D" id="3.30.420.10">
    <property type="entry name" value="Ribonuclease H-like superfamily/Ribonuclease H"/>
    <property type="match status" value="1"/>
</dbReference>